<feature type="non-terminal residue" evidence="3">
    <location>
        <position position="349"/>
    </location>
</feature>
<gene>
    <name evidence="3" type="ORF">GSTUAT00005213001</name>
</gene>
<dbReference type="PANTHER" id="PTHR10039">
    <property type="entry name" value="AMELOGENIN"/>
    <property type="match status" value="1"/>
</dbReference>
<dbReference type="AlphaFoldDB" id="A0A292PW47"/>
<organism evidence="3 4">
    <name type="scientific">Tuber aestivum</name>
    <name type="common">summer truffle</name>
    <dbReference type="NCBI Taxonomy" id="59557"/>
    <lineage>
        <taxon>Eukaryota</taxon>
        <taxon>Fungi</taxon>
        <taxon>Dikarya</taxon>
        <taxon>Ascomycota</taxon>
        <taxon>Pezizomycotina</taxon>
        <taxon>Pezizomycetes</taxon>
        <taxon>Pezizales</taxon>
        <taxon>Tuberaceae</taxon>
        <taxon>Tuber</taxon>
    </lineage>
</organism>
<dbReference type="InterPro" id="IPR056884">
    <property type="entry name" value="NPHP3-like_N"/>
</dbReference>
<dbReference type="Gene3D" id="3.40.50.300">
    <property type="entry name" value="P-loop containing nucleotide triphosphate hydrolases"/>
    <property type="match status" value="1"/>
</dbReference>
<proteinExistence type="predicted"/>
<evidence type="ECO:0000313" key="3">
    <source>
        <dbReference type="EMBL" id="CUS10703.1"/>
    </source>
</evidence>
<name>A0A292PW47_9PEZI</name>
<keyword evidence="1" id="KW-0677">Repeat</keyword>
<dbReference type="Pfam" id="PF24883">
    <property type="entry name" value="NPHP3_N"/>
    <property type="match status" value="1"/>
</dbReference>
<accession>A0A292PW47</accession>
<protein>
    <recommendedName>
        <fullName evidence="2">Nephrocystin 3-like N-terminal domain-containing protein</fullName>
    </recommendedName>
</protein>
<feature type="non-terminal residue" evidence="3">
    <location>
        <position position="1"/>
    </location>
</feature>
<evidence type="ECO:0000259" key="2">
    <source>
        <dbReference type="Pfam" id="PF24883"/>
    </source>
</evidence>
<feature type="domain" description="Nephrocystin 3-like N-terminal" evidence="2">
    <location>
        <begin position="34"/>
        <end position="202"/>
    </location>
</feature>
<dbReference type="PANTHER" id="PTHR10039:SF16">
    <property type="entry name" value="GPI INOSITOL-DEACYLASE"/>
    <property type="match status" value="1"/>
</dbReference>
<reference evidence="3" key="1">
    <citation type="submission" date="2015-10" db="EMBL/GenBank/DDBJ databases">
        <authorList>
            <person name="Regsiter A."/>
            <person name="william w."/>
        </authorList>
    </citation>
    <scope>NUCLEOTIDE SEQUENCE</scope>
    <source>
        <strain evidence="3">Montdore</strain>
    </source>
</reference>
<dbReference type="SUPFAM" id="SSF52540">
    <property type="entry name" value="P-loop containing nucleoside triphosphate hydrolases"/>
    <property type="match status" value="1"/>
</dbReference>
<evidence type="ECO:0000313" key="4">
    <source>
        <dbReference type="Proteomes" id="UP001412239"/>
    </source>
</evidence>
<dbReference type="InterPro" id="IPR027417">
    <property type="entry name" value="P-loop_NTPase"/>
</dbReference>
<dbReference type="EMBL" id="LN891041">
    <property type="protein sequence ID" value="CUS10703.1"/>
    <property type="molecule type" value="Genomic_DNA"/>
</dbReference>
<sequence length="349" mass="39348">SKTAESQFREIQRWLNVVDPATNFSSALAVREPGTGNWLLEGRDYMDWKEGSGGVLWLHGIPRCGKSVLSATAIEDVKRLCSMSDDHALAYFYFTFSDSQKQNLANMLLSLIGQLLRARSDPVLPDEIMKLYHNSKAIGTSSSIKDLQTVFSHITKLSKKTFIILDALDEFPKDTRGSVLSWIGALMTDHDAGSLSMLVTSRPEADIVKSLEPLTNFSISLQSKIIDPDIRVYIQNSLDSKDGFKEFTNEIRSEIEDTLVTHSQGMYANTRSDMFRFRWVDCLLRILQECMTPKAVRGALKELPKDLDSVYSRILESIHKPQREYIQCAMHWLSFSAVPLTLAELAEAV</sequence>
<keyword evidence="4" id="KW-1185">Reference proteome</keyword>
<evidence type="ECO:0000256" key="1">
    <source>
        <dbReference type="ARBA" id="ARBA00022737"/>
    </source>
</evidence>
<dbReference type="Proteomes" id="UP001412239">
    <property type="component" value="Unassembled WGS sequence"/>
</dbReference>